<evidence type="ECO:0000256" key="1">
    <source>
        <dbReference type="ARBA" id="ARBA00023015"/>
    </source>
</evidence>
<dbReference type="Gene3D" id="1.10.10.60">
    <property type="entry name" value="Homeodomain-like"/>
    <property type="match status" value="2"/>
</dbReference>
<dbReference type="InterPro" id="IPR011006">
    <property type="entry name" value="CheY-like_superfamily"/>
</dbReference>
<dbReference type="InterPro" id="IPR001789">
    <property type="entry name" value="Sig_transdc_resp-reg_receiver"/>
</dbReference>
<dbReference type="PRINTS" id="PR00032">
    <property type="entry name" value="HTHARAC"/>
</dbReference>
<dbReference type="PROSITE" id="PS01124">
    <property type="entry name" value="HTH_ARAC_FAMILY_2"/>
    <property type="match status" value="1"/>
</dbReference>
<proteinExistence type="predicted"/>
<accession>A0A917MBV3</accession>
<sequence>MLKLLIVDDEQIEREGLLAIIKDGFPDVIFEQARNGKAAVEVVSHFQPDLILMDIKMPIMNGLEAVERIVDDYPDMRFIMVTAYDTFDYARKAIKLGVKDYLLKPSKISEIRDTVGRVLRQIEEEREERQTQHQVKRTLDRIMPLVEADVVTQLLFDHVHEIHLDEMIHLLGGSDTSEAFVLLVQAGAGAATDQLYAGVKQKLRQMGNGWAGAMTGRYLPIIVFLESQKSFRAQAVSIVHELLALPQLSGTTDCIIGVGNARQSLDDIRYSYHEALLAAAAGRHQQLQQLKPFARHRFYADKAAESEREGVEYAGKQLEKQLTEYVRLGQWTAAEAAIYPLADRYEASGMDVHQAEQRVLETLWIVFRGLLELGVETELPYYDFQIHRYSELRTETECLLLRMRKDAEEQLSRAQPDAIAEVKQYIIANSHLDISLETIAKQAGLSPFYMSKMFKEQVGIGYIDFLTDCRVERAKALMGDADRSLKEIAYEVGYHDPNYFSKVFKKICGASPTDYRKALLGK</sequence>
<dbReference type="PANTHER" id="PTHR43280">
    <property type="entry name" value="ARAC-FAMILY TRANSCRIPTIONAL REGULATOR"/>
    <property type="match status" value="1"/>
</dbReference>
<dbReference type="SMART" id="SM00342">
    <property type="entry name" value="HTH_ARAC"/>
    <property type="match status" value="1"/>
</dbReference>
<dbReference type="RefSeq" id="WP_188893125.1">
    <property type="nucleotide sequence ID" value="NZ_BMHY01000028.1"/>
</dbReference>
<comment type="caution">
    <text evidence="7">The sequence shown here is derived from an EMBL/GenBank/DDBJ whole genome shotgun (WGS) entry which is preliminary data.</text>
</comment>
<dbReference type="AlphaFoldDB" id="A0A917MBV3"/>
<dbReference type="SUPFAM" id="SSF46689">
    <property type="entry name" value="Homeodomain-like"/>
    <property type="match status" value="2"/>
</dbReference>
<feature type="modified residue" description="4-aspartylphosphate" evidence="4">
    <location>
        <position position="54"/>
    </location>
</feature>
<dbReference type="Pfam" id="PF17853">
    <property type="entry name" value="GGDEF_2"/>
    <property type="match status" value="1"/>
</dbReference>
<keyword evidence="1" id="KW-0805">Transcription regulation</keyword>
<evidence type="ECO:0000256" key="3">
    <source>
        <dbReference type="ARBA" id="ARBA00023163"/>
    </source>
</evidence>
<dbReference type="Pfam" id="PF00072">
    <property type="entry name" value="Response_reg"/>
    <property type="match status" value="1"/>
</dbReference>
<dbReference type="CDD" id="cd17536">
    <property type="entry name" value="REC_YesN-like"/>
    <property type="match status" value="1"/>
</dbReference>
<evidence type="ECO:0000259" key="5">
    <source>
        <dbReference type="PROSITE" id="PS01124"/>
    </source>
</evidence>
<dbReference type="GO" id="GO:0003700">
    <property type="term" value="F:DNA-binding transcription factor activity"/>
    <property type="evidence" value="ECO:0007669"/>
    <property type="project" value="InterPro"/>
</dbReference>
<dbReference type="InterPro" id="IPR018060">
    <property type="entry name" value="HTH_AraC"/>
</dbReference>
<name>A0A917MBV3_9BACL</name>
<keyword evidence="2" id="KW-0238">DNA-binding</keyword>
<keyword evidence="8" id="KW-1185">Reference proteome</keyword>
<protein>
    <submittedName>
        <fullName evidence="7">AraC family transcriptional regulator</fullName>
    </submittedName>
</protein>
<dbReference type="GO" id="GO:0043565">
    <property type="term" value="F:sequence-specific DNA binding"/>
    <property type="evidence" value="ECO:0007669"/>
    <property type="project" value="InterPro"/>
</dbReference>
<dbReference type="InterPro" id="IPR009057">
    <property type="entry name" value="Homeodomain-like_sf"/>
</dbReference>
<evidence type="ECO:0000313" key="8">
    <source>
        <dbReference type="Proteomes" id="UP000600247"/>
    </source>
</evidence>
<keyword evidence="3" id="KW-0804">Transcription</keyword>
<dbReference type="SMART" id="SM00448">
    <property type="entry name" value="REC"/>
    <property type="match status" value="1"/>
</dbReference>
<dbReference type="InterPro" id="IPR041522">
    <property type="entry name" value="CdaR_GGDEF"/>
</dbReference>
<feature type="domain" description="Response regulatory" evidence="6">
    <location>
        <begin position="3"/>
        <end position="119"/>
    </location>
</feature>
<dbReference type="InterPro" id="IPR020449">
    <property type="entry name" value="Tscrpt_reg_AraC-type_HTH"/>
</dbReference>
<dbReference type="PROSITE" id="PS00041">
    <property type="entry name" value="HTH_ARAC_FAMILY_1"/>
    <property type="match status" value="1"/>
</dbReference>
<evidence type="ECO:0000259" key="6">
    <source>
        <dbReference type="PROSITE" id="PS50110"/>
    </source>
</evidence>
<dbReference type="Proteomes" id="UP000600247">
    <property type="component" value="Unassembled WGS sequence"/>
</dbReference>
<dbReference type="GO" id="GO:0000160">
    <property type="term" value="P:phosphorelay signal transduction system"/>
    <property type="evidence" value="ECO:0007669"/>
    <property type="project" value="InterPro"/>
</dbReference>
<dbReference type="Pfam" id="PF12833">
    <property type="entry name" value="HTH_18"/>
    <property type="match status" value="1"/>
</dbReference>
<dbReference type="Gene3D" id="3.40.50.2300">
    <property type="match status" value="1"/>
</dbReference>
<reference evidence="7 8" key="1">
    <citation type="journal article" date="2014" name="Int. J. Syst. Evol. Microbiol.">
        <title>Complete genome sequence of Corynebacterium casei LMG S-19264T (=DSM 44701T), isolated from a smear-ripened cheese.</title>
        <authorList>
            <consortium name="US DOE Joint Genome Institute (JGI-PGF)"/>
            <person name="Walter F."/>
            <person name="Albersmeier A."/>
            <person name="Kalinowski J."/>
            <person name="Ruckert C."/>
        </authorList>
    </citation>
    <scope>NUCLEOTIDE SEQUENCE [LARGE SCALE GENOMIC DNA]</scope>
    <source>
        <strain evidence="7 8">CGMCC 1.15286</strain>
    </source>
</reference>
<feature type="domain" description="HTH araC/xylS-type" evidence="5">
    <location>
        <begin position="420"/>
        <end position="518"/>
    </location>
</feature>
<dbReference type="PANTHER" id="PTHR43280:SF2">
    <property type="entry name" value="HTH-TYPE TRANSCRIPTIONAL REGULATOR EXSA"/>
    <property type="match status" value="1"/>
</dbReference>
<keyword evidence="4" id="KW-0597">Phosphoprotein</keyword>
<gene>
    <name evidence="7" type="ORF">GCM10010918_57690</name>
</gene>
<dbReference type="InterPro" id="IPR018062">
    <property type="entry name" value="HTH_AraC-typ_CS"/>
</dbReference>
<dbReference type="EMBL" id="BMHY01000028">
    <property type="protein sequence ID" value="GGG91058.1"/>
    <property type="molecule type" value="Genomic_DNA"/>
</dbReference>
<dbReference type="SUPFAM" id="SSF52172">
    <property type="entry name" value="CheY-like"/>
    <property type="match status" value="1"/>
</dbReference>
<organism evidence="7 8">
    <name type="scientific">Paenibacillus radicis</name>
    <name type="common">ex Gao et al. 2016</name>
    <dbReference type="NCBI Taxonomy" id="1737354"/>
    <lineage>
        <taxon>Bacteria</taxon>
        <taxon>Bacillati</taxon>
        <taxon>Bacillota</taxon>
        <taxon>Bacilli</taxon>
        <taxon>Bacillales</taxon>
        <taxon>Paenibacillaceae</taxon>
        <taxon>Paenibacillus</taxon>
    </lineage>
</organism>
<dbReference type="PROSITE" id="PS50110">
    <property type="entry name" value="RESPONSE_REGULATORY"/>
    <property type="match status" value="1"/>
</dbReference>
<evidence type="ECO:0000313" key="7">
    <source>
        <dbReference type="EMBL" id="GGG91058.1"/>
    </source>
</evidence>
<evidence type="ECO:0000256" key="4">
    <source>
        <dbReference type="PROSITE-ProRule" id="PRU00169"/>
    </source>
</evidence>
<evidence type="ECO:0000256" key="2">
    <source>
        <dbReference type="ARBA" id="ARBA00023125"/>
    </source>
</evidence>